<evidence type="ECO:0000313" key="3">
    <source>
        <dbReference type="Proteomes" id="UP000573327"/>
    </source>
</evidence>
<dbReference type="InterPro" id="IPR017196">
    <property type="entry name" value="ECF_substrate-spec_UCP037395"/>
</dbReference>
<comment type="caution">
    <text evidence="2">The sequence shown here is derived from an EMBL/GenBank/DDBJ whole genome shotgun (WGS) entry which is preliminary data.</text>
</comment>
<feature type="transmembrane region" description="Helical" evidence="1">
    <location>
        <begin position="230"/>
        <end position="248"/>
    </location>
</feature>
<keyword evidence="1" id="KW-0472">Membrane</keyword>
<protein>
    <submittedName>
        <fullName evidence="2">Energy-coupling factor transport system substrate-specific component</fullName>
    </submittedName>
</protein>
<feature type="transmembrane region" description="Helical" evidence="1">
    <location>
        <begin position="49"/>
        <end position="71"/>
    </location>
</feature>
<dbReference type="AlphaFoldDB" id="A0A7W7SIT7"/>
<feature type="transmembrane region" description="Helical" evidence="1">
    <location>
        <begin position="91"/>
        <end position="109"/>
    </location>
</feature>
<organism evidence="2 3">
    <name type="scientific">Kitasatospora gansuensis</name>
    <dbReference type="NCBI Taxonomy" id="258050"/>
    <lineage>
        <taxon>Bacteria</taxon>
        <taxon>Bacillati</taxon>
        <taxon>Actinomycetota</taxon>
        <taxon>Actinomycetes</taxon>
        <taxon>Kitasatosporales</taxon>
        <taxon>Streptomycetaceae</taxon>
        <taxon>Kitasatospora</taxon>
    </lineage>
</organism>
<feature type="transmembrane region" description="Helical" evidence="1">
    <location>
        <begin position="139"/>
        <end position="157"/>
    </location>
</feature>
<evidence type="ECO:0000313" key="2">
    <source>
        <dbReference type="EMBL" id="MBB4951265.1"/>
    </source>
</evidence>
<dbReference type="Proteomes" id="UP000573327">
    <property type="component" value="Unassembled WGS sequence"/>
</dbReference>
<gene>
    <name evidence="2" type="ORF">F4556_006800</name>
</gene>
<proteinExistence type="predicted"/>
<feature type="transmembrane region" description="Helical" evidence="1">
    <location>
        <begin position="169"/>
        <end position="189"/>
    </location>
</feature>
<sequence length="271" mass="28121">MTAARTTAVRIPGRARLAVAPAAFIGLVAFLWPFVVAPGKFGSAYAPPLIFGALLILVLAVVIAEISAGGIDAKALAMLGVLSAVNAGLRPLGAGTAGVETVFFILVLAGRAFGPGFGFTLGCTSLFASALLTGGVGPWMPYQMFGCAFVGLLAGLLPKLCGKAEMLMLAGYGAASGYLFGFLLNLSFWPFSLDPNSSIAYLPGLPFTEQWHRYLLFDLTTSLGWDTGRAVTTGLCVLIVGPAVLTVFRRAARRANFEAPVHFTPAAAASD</sequence>
<keyword evidence="1" id="KW-0812">Transmembrane</keyword>
<dbReference type="PIRSF" id="PIRSF037395">
    <property type="entry name" value="UCP037395_ABCper"/>
    <property type="match status" value="1"/>
</dbReference>
<accession>A0A7W7SIT7</accession>
<keyword evidence="1" id="KW-1133">Transmembrane helix</keyword>
<evidence type="ECO:0000256" key="1">
    <source>
        <dbReference type="SAM" id="Phobius"/>
    </source>
</evidence>
<name>A0A7W7SIT7_9ACTN</name>
<feature type="transmembrane region" description="Helical" evidence="1">
    <location>
        <begin position="17"/>
        <end position="37"/>
    </location>
</feature>
<dbReference type="EMBL" id="JACHJR010000001">
    <property type="protein sequence ID" value="MBB4951265.1"/>
    <property type="molecule type" value="Genomic_DNA"/>
</dbReference>
<keyword evidence="3" id="KW-1185">Reference proteome</keyword>
<dbReference type="RefSeq" id="WP_184923098.1">
    <property type="nucleotide sequence ID" value="NZ_JACHJR010000001.1"/>
</dbReference>
<reference evidence="2 3" key="1">
    <citation type="submission" date="2020-08" db="EMBL/GenBank/DDBJ databases">
        <title>Sequencing the genomes of 1000 actinobacteria strains.</title>
        <authorList>
            <person name="Klenk H.-P."/>
        </authorList>
    </citation>
    <scope>NUCLEOTIDE SEQUENCE [LARGE SCALE GENOMIC DNA]</scope>
    <source>
        <strain evidence="2 3">DSM 44786</strain>
    </source>
</reference>